<evidence type="ECO:0000256" key="1">
    <source>
        <dbReference type="SAM" id="MobiDB-lite"/>
    </source>
</evidence>
<feature type="compositionally biased region" description="Basic and acidic residues" evidence="1">
    <location>
        <begin position="211"/>
        <end position="266"/>
    </location>
</feature>
<evidence type="ECO:0000259" key="3">
    <source>
        <dbReference type="PROSITE" id="PS50041"/>
    </source>
</evidence>
<comment type="caution">
    <text evidence="5">The sequence shown here is derived from an EMBL/GenBank/DDBJ whole genome shotgun (WGS) entry which is preliminary data.</text>
</comment>
<organism evidence="5 6">
    <name type="scientific">Stichopus japonicus</name>
    <name type="common">Sea cucumber</name>
    <dbReference type="NCBI Taxonomy" id="307972"/>
    <lineage>
        <taxon>Eukaryota</taxon>
        <taxon>Metazoa</taxon>
        <taxon>Echinodermata</taxon>
        <taxon>Eleutherozoa</taxon>
        <taxon>Echinozoa</taxon>
        <taxon>Holothuroidea</taxon>
        <taxon>Aspidochirotacea</taxon>
        <taxon>Aspidochirotida</taxon>
        <taxon>Stichopodidae</taxon>
        <taxon>Apostichopus</taxon>
    </lineage>
</organism>
<dbReference type="SMART" id="SM00034">
    <property type="entry name" value="CLECT"/>
    <property type="match status" value="1"/>
</dbReference>
<dbReference type="SUPFAM" id="SSF56436">
    <property type="entry name" value="C-type lectin-like"/>
    <property type="match status" value="1"/>
</dbReference>
<evidence type="ECO:0000313" key="6">
    <source>
        <dbReference type="Proteomes" id="UP000230750"/>
    </source>
</evidence>
<dbReference type="EMBL" id="MRZV01001008">
    <property type="protein sequence ID" value="PIK41558.1"/>
    <property type="molecule type" value="Genomic_DNA"/>
</dbReference>
<dbReference type="AlphaFoldDB" id="A0A2G8K0N1"/>
<dbReference type="Pfam" id="PF00024">
    <property type="entry name" value="PAN_1"/>
    <property type="match status" value="1"/>
</dbReference>
<dbReference type="InterPro" id="IPR001304">
    <property type="entry name" value="C-type_lectin-like"/>
</dbReference>
<dbReference type="Pfam" id="PF00059">
    <property type="entry name" value="Lectin_C"/>
    <property type="match status" value="1"/>
</dbReference>
<keyword evidence="6" id="KW-1185">Reference proteome</keyword>
<feature type="domain" description="Apple" evidence="4">
    <location>
        <begin position="379"/>
        <end position="465"/>
    </location>
</feature>
<dbReference type="PANTHER" id="PTHR45710:SF26">
    <property type="entry name" value="RH26557P"/>
    <property type="match status" value="1"/>
</dbReference>
<name>A0A2G8K0N1_STIJA</name>
<keyword evidence="5" id="KW-0675">Receptor</keyword>
<dbReference type="PROSITE" id="PS50948">
    <property type="entry name" value="PAN"/>
    <property type="match status" value="1"/>
</dbReference>
<sequence>MYKLGNISTLVFCIIWITGQTTAICSTGWVSWTDSGNEKCYLPVADIGTYSQAKAHCTDQGAHMVVIDSEEENNFVFSQLGVLESSPGVAYKSFWLGADSLSGPYRFLDPVNGGYDNGHMWEGSAVFDGYWNWWPGEPAHVDQNCAAMPINYDGTWSDEDCENNVYIRSVLCESIGLATETTTGQQTTSNVATTTNPTTIGPTTIDPTKQQTHDNRPHDDRPHDNRPHDDRPHDNRPHDNRPHDDRPHDNRPHDNRPHDDIPHDNRPTTTDPTTTDPTTIGPTTTDPTTTDPTTIGPTTTDPTTIGPTTIGPTTTGPTTTESKTTESKTTASMTQPTTQPATTGGDIGESTQVSTESLSTIQESPTSHVTVNVETQGESQSIQYGQYKRLGRYCLLGNLLFTVTAVSPTRCAAYCQRNKLCLSFSFLANKQINQCRLHSTTKDDEGVTTDSELSAGQTCWYYEEI</sequence>
<gene>
    <name evidence="5" type="ORF">BSL78_21585</name>
</gene>
<dbReference type="Gene3D" id="3.50.4.10">
    <property type="entry name" value="Hepatocyte Growth Factor"/>
    <property type="match status" value="1"/>
</dbReference>
<protein>
    <submittedName>
        <fullName evidence="5">Putative macrophage mannose receptor 1-like</fullName>
    </submittedName>
</protein>
<dbReference type="PROSITE" id="PS50041">
    <property type="entry name" value="C_TYPE_LECTIN_2"/>
    <property type="match status" value="1"/>
</dbReference>
<proteinExistence type="predicted"/>
<dbReference type="Proteomes" id="UP000230750">
    <property type="component" value="Unassembled WGS sequence"/>
</dbReference>
<dbReference type="InterPro" id="IPR016187">
    <property type="entry name" value="CTDL_fold"/>
</dbReference>
<evidence type="ECO:0000313" key="5">
    <source>
        <dbReference type="EMBL" id="PIK41558.1"/>
    </source>
</evidence>
<dbReference type="STRING" id="307972.A0A2G8K0N1"/>
<reference evidence="5 6" key="1">
    <citation type="journal article" date="2017" name="PLoS Biol.">
        <title>The sea cucumber genome provides insights into morphological evolution and visceral regeneration.</title>
        <authorList>
            <person name="Zhang X."/>
            <person name="Sun L."/>
            <person name="Yuan J."/>
            <person name="Sun Y."/>
            <person name="Gao Y."/>
            <person name="Zhang L."/>
            <person name="Li S."/>
            <person name="Dai H."/>
            <person name="Hamel J.F."/>
            <person name="Liu C."/>
            <person name="Yu Y."/>
            <person name="Liu S."/>
            <person name="Lin W."/>
            <person name="Guo K."/>
            <person name="Jin S."/>
            <person name="Xu P."/>
            <person name="Storey K.B."/>
            <person name="Huan P."/>
            <person name="Zhang T."/>
            <person name="Zhou Y."/>
            <person name="Zhang J."/>
            <person name="Lin C."/>
            <person name="Li X."/>
            <person name="Xing L."/>
            <person name="Huo D."/>
            <person name="Sun M."/>
            <person name="Wang L."/>
            <person name="Mercier A."/>
            <person name="Li F."/>
            <person name="Yang H."/>
            <person name="Xiang J."/>
        </authorList>
    </citation>
    <scope>NUCLEOTIDE SEQUENCE [LARGE SCALE GENOMIC DNA]</scope>
    <source>
        <strain evidence="5">Shaxun</strain>
        <tissue evidence="5">Muscle</tissue>
    </source>
</reference>
<feature type="compositionally biased region" description="Low complexity" evidence="1">
    <location>
        <begin position="267"/>
        <end position="343"/>
    </location>
</feature>
<dbReference type="InterPro" id="IPR016186">
    <property type="entry name" value="C-type_lectin-like/link_sf"/>
</dbReference>
<keyword evidence="2" id="KW-0732">Signal</keyword>
<accession>A0A2G8K0N1</accession>
<evidence type="ECO:0000256" key="2">
    <source>
        <dbReference type="SAM" id="SignalP"/>
    </source>
</evidence>
<dbReference type="CDD" id="cd00037">
    <property type="entry name" value="CLECT"/>
    <property type="match status" value="1"/>
</dbReference>
<dbReference type="OrthoDB" id="2142683at2759"/>
<feature type="region of interest" description="Disordered" evidence="1">
    <location>
        <begin position="181"/>
        <end position="371"/>
    </location>
</feature>
<dbReference type="InterPro" id="IPR050828">
    <property type="entry name" value="C-type_lectin/matrix_domain"/>
</dbReference>
<evidence type="ECO:0000259" key="4">
    <source>
        <dbReference type="PROSITE" id="PS50948"/>
    </source>
</evidence>
<dbReference type="InterPro" id="IPR003609">
    <property type="entry name" value="Pan_app"/>
</dbReference>
<feature type="domain" description="C-type lectin" evidence="3">
    <location>
        <begin position="36"/>
        <end position="162"/>
    </location>
</feature>
<dbReference type="SUPFAM" id="SSF57414">
    <property type="entry name" value="Hairpin loop containing domain-like"/>
    <property type="match status" value="1"/>
</dbReference>
<feature type="compositionally biased region" description="Low complexity" evidence="1">
    <location>
        <begin position="181"/>
        <end position="205"/>
    </location>
</feature>
<dbReference type="Gene3D" id="3.10.100.10">
    <property type="entry name" value="Mannose-Binding Protein A, subunit A"/>
    <property type="match status" value="1"/>
</dbReference>
<feature type="compositionally biased region" description="Polar residues" evidence="1">
    <location>
        <begin position="349"/>
        <end position="371"/>
    </location>
</feature>
<dbReference type="PANTHER" id="PTHR45710">
    <property type="entry name" value="C-TYPE LECTIN DOMAIN-CONTAINING PROTEIN 180"/>
    <property type="match status" value="1"/>
</dbReference>
<feature type="signal peptide" evidence="2">
    <location>
        <begin position="1"/>
        <end position="23"/>
    </location>
</feature>
<feature type="chain" id="PRO_5013829410" evidence="2">
    <location>
        <begin position="24"/>
        <end position="465"/>
    </location>
</feature>